<dbReference type="AlphaFoldDB" id="A0AAV3Y2E6"/>
<gene>
    <name evidence="1" type="ORF">PoB_000383100</name>
</gene>
<evidence type="ECO:0000313" key="1">
    <source>
        <dbReference type="EMBL" id="GFN77325.1"/>
    </source>
</evidence>
<protein>
    <submittedName>
        <fullName evidence="1">Uncharacterized protein</fullName>
    </submittedName>
</protein>
<evidence type="ECO:0000313" key="2">
    <source>
        <dbReference type="Proteomes" id="UP000735302"/>
    </source>
</evidence>
<comment type="caution">
    <text evidence="1">The sequence shown here is derived from an EMBL/GenBank/DDBJ whole genome shotgun (WGS) entry which is preliminary data.</text>
</comment>
<organism evidence="1 2">
    <name type="scientific">Plakobranchus ocellatus</name>
    <dbReference type="NCBI Taxonomy" id="259542"/>
    <lineage>
        <taxon>Eukaryota</taxon>
        <taxon>Metazoa</taxon>
        <taxon>Spiralia</taxon>
        <taxon>Lophotrochozoa</taxon>
        <taxon>Mollusca</taxon>
        <taxon>Gastropoda</taxon>
        <taxon>Heterobranchia</taxon>
        <taxon>Euthyneura</taxon>
        <taxon>Panpulmonata</taxon>
        <taxon>Sacoglossa</taxon>
        <taxon>Placobranchoidea</taxon>
        <taxon>Plakobranchidae</taxon>
        <taxon>Plakobranchus</taxon>
    </lineage>
</organism>
<dbReference type="Proteomes" id="UP000735302">
    <property type="component" value="Unassembled WGS sequence"/>
</dbReference>
<dbReference type="EMBL" id="BLXT01000469">
    <property type="protein sequence ID" value="GFN77325.1"/>
    <property type="molecule type" value="Genomic_DNA"/>
</dbReference>
<name>A0AAV3Y2E6_9GAST</name>
<proteinExistence type="predicted"/>
<reference evidence="1 2" key="1">
    <citation type="journal article" date="2021" name="Elife">
        <title>Chloroplast acquisition without the gene transfer in kleptoplastic sea slugs, Plakobranchus ocellatus.</title>
        <authorList>
            <person name="Maeda T."/>
            <person name="Takahashi S."/>
            <person name="Yoshida T."/>
            <person name="Shimamura S."/>
            <person name="Takaki Y."/>
            <person name="Nagai Y."/>
            <person name="Toyoda A."/>
            <person name="Suzuki Y."/>
            <person name="Arimoto A."/>
            <person name="Ishii H."/>
            <person name="Satoh N."/>
            <person name="Nishiyama T."/>
            <person name="Hasebe M."/>
            <person name="Maruyama T."/>
            <person name="Minagawa J."/>
            <person name="Obokata J."/>
            <person name="Shigenobu S."/>
        </authorList>
    </citation>
    <scope>NUCLEOTIDE SEQUENCE [LARGE SCALE GENOMIC DNA]</scope>
</reference>
<keyword evidence="2" id="KW-1185">Reference proteome</keyword>
<accession>A0AAV3Y2E6</accession>
<sequence>MVKKNSVECFNADILVCPFPLVPNDTFPFFSQNALSGCVIRCKVSRLQFRVSFDLITGVPTQCPGSDRSGLTQLIGQQGLQGLFVLWGKEGGAGEGKGRFTAGVARFQILT</sequence>